<dbReference type="Proteomes" id="UP000036958">
    <property type="component" value="Unassembled WGS sequence"/>
</dbReference>
<evidence type="ECO:0000256" key="10">
    <source>
        <dbReference type="ARBA" id="ARBA00023004"/>
    </source>
</evidence>
<organism evidence="14 15">
    <name type="scientific">Sunxiuqinia dokdonensis</name>
    <dbReference type="NCBI Taxonomy" id="1409788"/>
    <lineage>
        <taxon>Bacteria</taxon>
        <taxon>Pseudomonadati</taxon>
        <taxon>Bacteroidota</taxon>
        <taxon>Bacteroidia</taxon>
        <taxon>Marinilabiliales</taxon>
        <taxon>Prolixibacteraceae</taxon>
        <taxon>Sunxiuqinia</taxon>
    </lineage>
</organism>
<feature type="transmembrane region" description="Helical" evidence="12">
    <location>
        <begin position="54"/>
        <end position="75"/>
    </location>
</feature>
<evidence type="ECO:0000256" key="3">
    <source>
        <dbReference type="ARBA" id="ARBA00022448"/>
    </source>
</evidence>
<name>A0A0L8VBT3_9BACT</name>
<evidence type="ECO:0000256" key="4">
    <source>
        <dbReference type="ARBA" id="ARBA00022475"/>
    </source>
</evidence>
<dbReference type="EMBL" id="LGIA01000069">
    <property type="protein sequence ID" value="KOH45808.1"/>
    <property type="molecule type" value="Genomic_DNA"/>
</dbReference>
<evidence type="ECO:0000256" key="5">
    <source>
        <dbReference type="ARBA" id="ARBA00022617"/>
    </source>
</evidence>
<keyword evidence="4" id="KW-1003">Cell membrane</keyword>
<dbReference type="GO" id="GO:0022904">
    <property type="term" value="P:respiratory electron transport chain"/>
    <property type="evidence" value="ECO:0007669"/>
    <property type="project" value="InterPro"/>
</dbReference>
<feature type="transmembrane region" description="Helical" evidence="12">
    <location>
        <begin position="160"/>
        <end position="186"/>
    </location>
</feature>
<keyword evidence="9 12" id="KW-1133">Transmembrane helix</keyword>
<dbReference type="PANTHER" id="PTHR30485:SF1">
    <property type="entry name" value="CYTOCHROME YDHU-RELATED"/>
    <property type="match status" value="1"/>
</dbReference>
<feature type="transmembrane region" description="Helical" evidence="12">
    <location>
        <begin position="126"/>
        <end position="148"/>
    </location>
</feature>
<evidence type="ECO:0000256" key="8">
    <source>
        <dbReference type="ARBA" id="ARBA00022982"/>
    </source>
</evidence>
<evidence type="ECO:0000256" key="11">
    <source>
        <dbReference type="ARBA" id="ARBA00023136"/>
    </source>
</evidence>
<feature type="transmembrane region" description="Helical" evidence="12">
    <location>
        <begin position="12"/>
        <end position="34"/>
    </location>
</feature>
<dbReference type="SUPFAM" id="SSF81342">
    <property type="entry name" value="Transmembrane di-heme cytochromes"/>
    <property type="match status" value="1"/>
</dbReference>
<dbReference type="STRING" id="1409788.NC99_13590"/>
<dbReference type="Gene3D" id="1.20.950.20">
    <property type="entry name" value="Transmembrane di-heme cytochromes, Chain C"/>
    <property type="match status" value="1"/>
</dbReference>
<keyword evidence="15" id="KW-1185">Reference proteome</keyword>
<proteinExistence type="inferred from homology"/>
<protein>
    <recommendedName>
        <fullName evidence="13">Cytochrome b561 bacterial/Ni-hydrogenase domain-containing protein</fullName>
    </recommendedName>
</protein>
<evidence type="ECO:0000259" key="13">
    <source>
        <dbReference type="Pfam" id="PF01292"/>
    </source>
</evidence>
<accession>A0A0L8VBT3</accession>
<dbReference type="RefSeq" id="WP_053180950.1">
    <property type="nucleotide sequence ID" value="NZ_LGIA01000069.1"/>
</dbReference>
<reference evidence="15" key="1">
    <citation type="submission" date="2015-07" db="EMBL/GenBank/DDBJ databases">
        <title>Genome sequencing of Sunxiuqinia dokdonensis strain SK.</title>
        <authorList>
            <person name="Ahn S."/>
            <person name="Kim B.-C."/>
        </authorList>
    </citation>
    <scope>NUCLEOTIDE SEQUENCE [LARGE SCALE GENOMIC DNA]</scope>
    <source>
        <strain evidence="15">SK</strain>
    </source>
</reference>
<dbReference type="GO" id="GO:0005506">
    <property type="term" value="F:iron ion binding"/>
    <property type="evidence" value="ECO:0007669"/>
    <property type="project" value="InterPro"/>
</dbReference>
<evidence type="ECO:0000256" key="7">
    <source>
        <dbReference type="ARBA" id="ARBA00022723"/>
    </source>
</evidence>
<evidence type="ECO:0000256" key="1">
    <source>
        <dbReference type="ARBA" id="ARBA00004651"/>
    </source>
</evidence>
<evidence type="ECO:0000256" key="2">
    <source>
        <dbReference type="ARBA" id="ARBA00008622"/>
    </source>
</evidence>
<keyword evidence="3" id="KW-0813">Transport</keyword>
<dbReference type="InterPro" id="IPR051542">
    <property type="entry name" value="Hydrogenase_cytochrome"/>
</dbReference>
<dbReference type="OrthoDB" id="1117555at2"/>
<dbReference type="Pfam" id="PF01292">
    <property type="entry name" value="Ni_hydr_CYTB"/>
    <property type="match status" value="1"/>
</dbReference>
<keyword evidence="7" id="KW-0479">Metal-binding</keyword>
<dbReference type="InterPro" id="IPR016174">
    <property type="entry name" value="Di-haem_cyt_TM"/>
</dbReference>
<dbReference type="PRINTS" id="PR00161">
    <property type="entry name" value="NIHGNASECYTB"/>
</dbReference>
<keyword evidence="11 12" id="KW-0472">Membrane</keyword>
<dbReference type="PANTHER" id="PTHR30485">
    <property type="entry name" value="NI/FE-HYDROGENASE 1 B-TYPE CYTOCHROME SUBUNIT"/>
    <property type="match status" value="1"/>
</dbReference>
<keyword evidence="8" id="KW-0249">Electron transport</keyword>
<gene>
    <name evidence="14" type="ORF">NC99_13590</name>
</gene>
<keyword evidence="10" id="KW-0408">Iron</keyword>
<comment type="similarity">
    <text evidence="2">Belongs to the HupC/HyaC/HydC family.</text>
</comment>
<evidence type="ECO:0000256" key="6">
    <source>
        <dbReference type="ARBA" id="ARBA00022692"/>
    </source>
</evidence>
<sequence>MTAENNKIYLYPVWLRIWHGINAIGIILLILTGIRLQYSELSLMPMDFSLAVQLHNIFGIIVTVNYFIFFVGNLVTPNKKYYKIKPKGLVKRVTKQVNYYISGLFKGEESPFPISEKRKFNPLQKYAYIFVMYVFVPVAIVTGIALLFPELIIEQVYSVSGVFLTAILHGSVGFLISIFLLIHIYVASIGKNPLDNFRSIVNGYHDVHPSEKNKKS</sequence>
<dbReference type="GO" id="GO:0009055">
    <property type="term" value="F:electron transfer activity"/>
    <property type="evidence" value="ECO:0007669"/>
    <property type="project" value="InterPro"/>
</dbReference>
<dbReference type="GO" id="GO:0020037">
    <property type="term" value="F:heme binding"/>
    <property type="evidence" value="ECO:0007669"/>
    <property type="project" value="TreeGrafter"/>
</dbReference>
<keyword evidence="6 12" id="KW-0812">Transmembrane</keyword>
<dbReference type="GO" id="GO:0005886">
    <property type="term" value="C:plasma membrane"/>
    <property type="evidence" value="ECO:0007669"/>
    <property type="project" value="UniProtKB-SubCell"/>
</dbReference>
<feature type="domain" description="Cytochrome b561 bacterial/Ni-hydrogenase" evidence="13">
    <location>
        <begin position="11"/>
        <end position="202"/>
    </location>
</feature>
<dbReference type="AlphaFoldDB" id="A0A0L8VBT3"/>
<comment type="caution">
    <text evidence="14">The sequence shown here is derived from an EMBL/GenBank/DDBJ whole genome shotgun (WGS) entry which is preliminary data.</text>
</comment>
<evidence type="ECO:0000313" key="14">
    <source>
        <dbReference type="EMBL" id="KOH45808.1"/>
    </source>
</evidence>
<evidence type="ECO:0000313" key="15">
    <source>
        <dbReference type="Proteomes" id="UP000036958"/>
    </source>
</evidence>
<evidence type="ECO:0000256" key="9">
    <source>
        <dbReference type="ARBA" id="ARBA00022989"/>
    </source>
</evidence>
<evidence type="ECO:0000256" key="12">
    <source>
        <dbReference type="SAM" id="Phobius"/>
    </source>
</evidence>
<keyword evidence="5" id="KW-0349">Heme</keyword>
<dbReference type="InterPro" id="IPR000516">
    <property type="entry name" value="Ni-dep_Hydgase_cyt-B"/>
</dbReference>
<dbReference type="InterPro" id="IPR011577">
    <property type="entry name" value="Cyt_b561_bac/Ni-Hgenase"/>
</dbReference>
<comment type="subcellular location">
    <subcellularLocation>
        <location evidence="1">Cell membrane</location>
        <topology evidence="1">Multi-pass membrane protein</topology>
    </subcellularLocation>
</comment>